<organism evidence="1 2">
    <name type="scientific">Pararhodobacter aggregans</name>
    <dbReference type="NCBI Taxonomy" id="404875"/>
    <lineage>
        <taxon>Bacteria</taxon>
        <taxon>Pseudomonadati</taxon>
        <taxon>Pseudomonadota</taxon>
        <taxon>Alphaproteobacteria</taxon>
        <taxon>Rhodobacterales</taxon>
        <taxon>Paracoccaceae</taxon>
        <taxon>Pararhodobacter</taxon>
    </lineage>
</organism>
<dbReference type="InterPro" id="IPR036374">
    <property type="entry name" value="OxRdtase_Mopterin-bd_sf"/>
</dbReference>
<comment type="caution">
    <text evidence="1">The sequence shown here is derived from an EMBL/GenBank/DDBJ whole genome shotgun (WGS) entry which is preliminary data.</text>
</comment>
<evidence type="ECO:0000313" key="2">
    <source>
        <dbReference type="Proteomes" id="UP000244810"/>
    </source>
</evidence>
<dbReference type="SUPFAM" id="SSF56524">
    <property type="entry name" value="Oxidoreductase molybdopterin-binding domain"/>
    <property type="match status" value="1"/>
</dbReference>
<dbReference type="Proteomes" id="UP000244810">
    <property type="component" value="Unassembled WGS sequence"/>
</dbReference>
<name>A0A2T7UMR0_9RHOB</name>
<evidence type="ECO:0008006" key="3">
    <source>
        <dbReference type="Google" id="ProtNLM"/>
    </source>
</evidence>
<keyword evidence="2" id="KW-1185">Reference proteome</keyword>
<reference evidence="1 2" key="1">
    <citation type="journal article" date="2011" name="Syst. Appl. Microbiol.">
        <title>Defluviimonas denitrificans gen. nov., sp. nov., and Pararhodobacter aggregans gen. nov., sp. nov., non-phototrophic Rhodobacteraceae from the biofilter of a marine aquaculture.</title>
        <authorList>
            <person name="Foesel B.U."/>
            <person name="Drake H.L."/>
            <person name="Schramm A."/>
        </authorList>
    </citation>
    <scope>NUCLEOTIDE SEQUENCE [LARGE SCALE GENOMIC DNA]</scope>
    <source>
        <strain evidence="1 2">D1-19</strain>
    </source>
</reference>
<evidence type="ECO:0000313" key="1">
    <source>
        <dbReference type="EMBL" id="PVE45990.1"/>
    </source>
</evidence>
<protein>
    <recommendedName>
        <fullName evidence="3">Oxidoreductase molybdopterin-binding domain-containing protein</fullName>
    </recommendedName>
</protein>
<sequence>MTVVSPNGSRQRYDEEDLAALTWHDIVTHTVWTDGLQTFRGPYLRDILVLTGVTADDLALRRLTLTALNDFRVDVPARDAFAFDPILARNANGQPMLVRDKGPLWLIYPRDTTPALQTPEFDERWVWQLTLIEIT</sequence>
<dbReference type="EMBL" id="QDDR01000011">
    <property type="protein sequence ID" value="PVE45990.1"/>
    <property type="molecule type" value="Genomic_DNA"/>
</dbReference>
<gene>
    <name evidence="1" type="ORF">DDE23_18810</name>
</gene>
<dbReference type="OrthoDB" id="9798763at2"/>
<dbReference type="AlphaFoldDB" id="A0A2T7UMR0"/>
<dbReference type="Gene3D" id="3.90.420.10">
    <property type="entry name" value="Oxidoreductase, molybdopterin-binding domain"/>
    <property type="match status" value="1"/>
</dbReference>
<accession>A0A2T7UMR0</accession>
<proteinExistence type="predicted"/>